<dbReference type="FunFam" id="2.40.440.10:FF:000005">
    <property type="entry name" value="L,D-transpeptidase 2"/>
    <property type="match status" value="1"/>
</dbReference>
<evidence type="ECO:0000256" key="12">
    <source>
        <dbReference type="ARBA" id="ARBA00060592"/>
    </source>
</evidence>
<dbReference type="Pfam" id="PF17964">
    <property type="entry name" value="Big_10"/>
    <property type="match status" value="1"/>
</dbReference>
<evidence type="ECO:0000259" key="15">
    <source>
        <dbReference type="PROSITE" id="PS52029"/>
    </source>
</evidence>
<dbReference type="CDD" id="cd16913">
    <property type="entry name" value="YkuD_like"/>
    <property type="match status" value="1"/>
</dbReference>
<feature type="region of interest" description="Disordered" evidence="14">
    <location>
        <begin position="54"/>
        <end position="83"/>
    </location>
</feature>
<evidence type="ECO:0000256" key="2">
    <source>
        <dbReference type="ARBA" id="ARBA00022475"/>
    </source>
</evidence>
<evidence type="ECO:0000313" key="16">
    <source>
        <dbReference type="EMBL" id="SNV80299.1"/>
    </source>
</evidence>
<feature type="active site" description="Nucleophile" evidence="13">
    <location>
        <position position="358"/>
    </location>
</feature>
<dbReference type="SUPFAM" id="SSF141523">
    <property type="entry name" value="L,D-transpeptidase catalytic domain-like"/>
    <property type="match status" value="1"/>
</dbReference>
<feature type="domain" description="L,D-TPase catalytic" evidence="15">
    <location>
        <begin position="257"/>
        <end position="382"/>
    </location>
</feature>
<keyword evidence="4" id="KW-0732">Signal</keyword>
<protein>
    <submittedName>
        <fullName evidence="16">ErfK/YbiS/YcfS/YnhG family lipoprotein</fullName>
    </submittedName>
</protein>
<evidence type="ECO:0000256" key="5">
    <source>
        <dbReference type="ARBA" id="ARBA00022960"/>
    </source>
</evidence>
<dbReference type="InterPro" id="IPR005490">
    <property type="entry name" value="LD_TPept_cat_dom"/>
</dbReference>
<evidence type="ECO:0000256" key="7">
    <source>
        <dbReference type="ARBA" id="ARBA00023136"/>
    </source>
</evidence>
<dbReference type="Gene3D" id="2.40.440.10">
    <property type="entry name" value="L,D-transpeptidase catalytic domain-like"/>
    <property type="match status" value="1"/>
</dbReference>
<feature type="active site" description="Proton donor/acceptor" evidence="13">
    <location>
        <position position="340"/>
    </location>
</feature>
<keyword evidence="6 13" id="KW-0573">Peptidoglycan synthesis</keyword>
<dbReference type="Gene3D" id="2.60.40.3780">
    <property type="match status" value="1"/>
</dbReference>
<dbReference type="GO" id="GO:0016746">
    <property type="term" value="F:acyltransferase activity"/>
    <property type="evidence" value="ECO:0007669"/>
    <property type="project" value="UniProtKB-KW"/>
</dbReference>
<dbReference type="Pfam" id="PF03734">
    <property type="entry name" value="YkuD"/>
    <property type="match status" value="1"/>
</dbReference>
<accession>A0A240AAJ3</accession>
<dbReference type="PANTHER" id="PTHR30582:SF2">
    <property type="entry name" value="L,D-TRANSPEPTIDASE YCIB-RELATED"/>
    <property type="match status" value="1"/>
</dbReference>
<dbReference type="GO" id="GO:0005576">
    <property type="term" value="C:extracellular region"/>
    <property type="evidence" value="ECO:0007669"/>
    <property type="project" value="TreeGrafter"/>
</dbReference>
<evidence type="ECO:0000256" key="6">
    <source>
        <dbReference type="ARBA" id="ARBA00022984"/>
    </source>
</evidence>
<dbReference type="InterPro" id="IPR038063">
    <property type="entry name" value="Transpep_catalytic_dom"/>
</dbReference>
<keyword evidence="9 16" id="KW-0449">Lipoprotein</keyword>
<proteinExistence type="predicted"/>
<reference evidence="16 17" key="1">
    <citation type="submission" date="2017-06" db="EMBL/GenBank/DDBJ databases">
        <authorList>
            <consortium name="Pathogen Informatics"/>
        </authorList>
    </citation>
    <scope>NUCLEOTIDE SEQUENCE [LARGE SCALE GENOMIC DNA]</scope>
    <source>
        <strain evidence="16 17">NCTC13015</strain>
    </source>
</reference>
<keyword evidence="3" id="KW-0808">Transferase</keyword>
<evidence type="ECO:0000256" key="3">
    <source>
        <dbReference type="ARBA" id="ARBA00022679"/>
    </source>
</evidence>
<evidence type="ECO:0000256" key="4">
    <source>
        <dbReference type="ARBA" id="ARBA00022729"/>
    </source>
</evidence>
<feature type="compositionally biased region" description="Basic and acidic residues" evidence="14">
    <location>
        <begin position="56"/>
        <end position="68"/>
    </location>
</feature>
<dbReference type="GO" id="GO:0018104">
    <property type="term" value="P:peptidoglycan-protein cross-linking"/>
    <property type="evidence" value="ECO:0007669"/>
    <property type="project" value="TreeGrafter"/>
</dbReference>
<evidence type="ECO:0000256" key="10">
    <source>
        <dbReference type="ARBA" id="ARBA00023315"/>
    </source>
</evidence>
<dbReference type="AlphaFoldDB" id="A0A240AAJ3"/>
<organism evidence="16 17">
    <name type="scientific">Corynebacterium imitans</name>
    <dbReference type="NCBI Taxonomy" id="156978"/>
    <lineage>
        <taxon>Bacteria</taxon>
        <taxon>Bacillati</taxon>
        <taxon>Actinomycetota</taxon>
        <taxon>Actinomycetes</taxon>
        <taxon>Mycobacteriales</taxon>
        <taxon>Corynebacteriaceae</taxon>
        <taxon>Corynebacterium</taxon>
    </lineage>
</organism>
<evidence type="ECO:0000256" key="1">
    <source>
        <dbReference type="ARBA" id="ARBA00004752"/>
    </source>
</evidence>
<comment type="pathway">
    <text evidence="12">Glycan biosynthesis.</text>
</comment>
<keyword evidence="8" id="KW-0564">Palmitate</keyword>
<keyword evidence="2" id="KW-1003">Cell membrane</keyword>
<evidence type="ECO:0000313" key="17">
    <source>
        <dbReference type="Proteomes" id="UP000215374"/>
    </source>
</evidence>
<dbReference type="GO" id="GO:0071972">
    <property type="term" value="F:peptidoglycan L,D-transpeptidase activity"/>
    <property type="evidence" value="ECO:0007669"/>
    <property type="project" value="TreeGrafter"/>
</dbReference>
<evidence type="ECO:0000256" key="8">
    <source>
        <dbReference type="ARBA" id="ARBA00023139"/>
    </source>
</evidence>
<dbReference type="InterPro" id="IPR050979">
    <property type="entry name" value="LD-transpeptidase"/>
</dbReference>
<dbReference type="GO" id="GO:0071555">
    <property type="term" value="P:cell wall organization"/>
    <property type="evidence" value="ECO:0007669"/>
    <property type="project" value="UniProtKB-UniRule"/>
</dbReference>
<evidence type="ECO:0000256" key="11">
    <source>
        <dbReference type="ARBA" id="ARBA00023316"/>
    </source>
</evidence>
<dbReference type="UniPathway" id="UPA00219"/>
<evidence type="ECO:0000256" key="13">
    <source>
        <dbReference type="PROSITE-ProRule" id="PRU01373"/>
    </source>
</evidence>
<keyword evidence="11 13" id="KW-0961">Cell wall biogenesis/degradation</keyword>
<dbReference type="PANTHER" id="PTHR30582">
    <property type="entry name" value="L,D-TRANSPEPTIDASE"/>
    <property type="match status" value="1"/>
</dbReference>
<dbReference type="Gene3D" id="2.60.40.3710">
    <property type="match status" value="1"/>
</dbReference>
<evidence type="ECO:0000256" key="9">
    <source>
        <dbReference type="ARBA" id="ARBA00023288"/>
    </source>
</evidence>
<dbReference type="InterPro" id="IPR041280">
    <property type="entry name" value="Big_10"/>
</dbReference>
<comment type="pathway">
    <text evidence="1 13">Cell wall biogenesis; peptidoglycan biosynthesis.</text>
</comment>
<keyword evidence="7" id="KW-0472">Membrane</keyword>
<sequence length="414" mass="44467">MRREARKDCGGKDLLMRKTAVMRRIASALTVGALAAGLASCTIGDTDGGEALESAAHTEEQETEKLPEPPEFSFTDGDEDVAPGDPVTVSSEAGLKSVVMTNEEGKTIKAAMNDEKTEWHTTEPLGYGRIYTVVATDTAGQEKTKTFTTVVPAAQTNVYMGPLDGATVGVGQAITFQFDVPIQDTKAVEELIDVETSNDTEGGFFWLDATELRWRPKEMWEPGTEVTVSANVYGKDMGGGIYGVEDVQHSFTVGDKVEAVVDNNDKMLRFYRNDALEREFPISLGTDGSFDTPNGTYVVGDMHESLVMDSRTFGLGLGQGGYVTPVSYATQLSYSGIYLHGAPWAVWALGNTNQSHGCINATIADAQWFQQNVKRGDVVTVTNAGGGTLNGSDGLGYWNMDWETRSGGSADPNA</sequence>
<keyword evidence="10" id="KW-0012">Acyltransferase</keyword>
<evidence type="ECO:0000256" key="14">
    <source>
        <dbReference type="SAM" id="MobiDB-lite"/>
    </source>
</evidence>
<gene>
    <name evidence="16" type="primary">lppS</name>
    <name evidence="16" type="ORF">SAMEA4535761_01971</name>
</gene>
<dbReference type="EMBL" id="LT906467">
    <property type="protein sequence ID" value="SNV80299.1"/>
    <property type="molecule type" value="Genomic_DNA"/>
</dbReference>
<dbReference type="Proteomes" id="UP000215374">
    <property type="component" value="Chromosome 1"/>
</dbReference>
<dbReference type="CDD" id="cd13432">
    <property type="entry name" value="LDT_IgD_like_2"/>
    <property type="match status" value="1"/>
</dbReference>
<keyword evidence="5 13" id="KW-0133">Cell shape</keyword>
<name>A0A240AAJ3_9CORY</name>
<dbReference type="GO" id="GO:0008360">
    <property type="term" value="P:regulation of cell shape"/>
    <property type="evidence" value="ECO:0007669"/>
    <property type="project" value="UniProtKB-UniRule"/>
</dbReference>
<dbReference type="PROSITE" id="PS52029">
    <property type="entry name" value="LD_TPASE"/>
    <property type="match status" value="1"/>
</dbReference>